<gene>
    <name evidence="2" type="ORF">GCM10008986_13080</name>
</gene>
<keyword evidence="1" id="KW-1133">Transmembrane helix</keyword>
<organism evidence="2 3">
    <name type="scientific">Salinibacillus aidingensis</name>
    <dbReference type="NCBI Taxonomy" id="237684"/>
    <lineage>
        <taxon>Bacteria</taxon>
        <taxon>Bacillati</taxon>
        <taxon>Bacillota</taxon>
        <taxon>Bacilli</taxon>
        <taxon>Bacillales</taxon>
        <taxon>Bacillaceae</taxon>
        <taxon>Salinibacillus</taxon>
    </lineage>
</organism>
<dbReference type="RefSeq" id="WP_343838938.1">
    <property type="nucleotide sequence ID" value="NZ_BAAADO010000002.1"/>
</dbReference>
<name>A0ABN1B237_9BACI</name>
<evidence type="ECO:0000313" key="2">
    <source>
        <dbReference type="EMBL" id="GAA0488685.1"/>
    </source>
</evidence>
<dbReference type="EMBL" id="BAAADO010000002">
    <property type="protein sequence ID" value="GAA0488685.1"/>
    <property type="molecule type" value="Genomic_DNA"/>
</dbReference>
<comment type="caution">
    <text evidence="2">The sequence shown here is derived from an EMBL/GenBank/DDBJ whole genome shotgun (WGS) entry which is preliminary data.</text>
</comment>
<reference evidence="2 3" key="1">
    <citation type="journal article" date="2019" name="Int. J. Syst. Evol. Microbiol.">
        <title>The Global Catalogue of Microorganisms (GCM) 10K type strain sequencing project: providing services to taxonomists for standard genome sequencing and annotation.</title>
        <authorList>
            <consortium name="The Broad Institute Genomics Platform"/>
            <consortium name="The Broad Institute Genome Sequencing Center for Infectious Disease"/>
            <person name="Wu L."/>
            <person name="Ma J."/>
        </authorList>
    </citation>
    <scope>NUCLEOTIDE SEQUENCE [LARGE SCALE GENOMIC DNA]</scope>
    <source>
        <strain evidence="2 3">JCM 12389</strain>
    </source>
</reference>
<keyword evidence="1" id="KW-0812">Transmembrane</keyword>
<dbReference type="Proteomes" id="UP001500880">
    <property type="component" value="Unassembled WGS sequence"/>
</dbReference>
<evidence type="ECO:0000256" key="1">
    <source>
        <dbReference type="SAM" id="Phobius"/>
    </source>
</evidence>
<keyword evidence="3" id="KW-1185">Reference proteome</keyword>
<keyword evidence="1" id="KW-0472">Membrane</keyword>
<proteinExistence type="predicted"/>
<protein>
    <submittedName>
        <fullName evidence="2">Uncharacterized protein</fullName>
    </submittedName>
</protein>
<sequence length="70" mass="8024">MIDVLLYTLVAGLFMYEVYVIRMAMHRQNQKVLNTFTNGTSTQPEPENVKARPAPKPVFAVQESARRIKD</sequence>
<accession>A0ABN1B237</accession>
<feature type="transmembrane region" description="Helical" evidence="1">
    <location>
        <begin position="6"/>
        <end position="25"/>
    </location>
</feature>
<evidence type="ECO:0000313" key="3">
    <source>
        <dbReference type="Proteomes" id="UP001500880"/>
    </source>
</evidence>